<dbReference type="EMBL" id="CAJVQB010066125">
    <property type="protein sequence ID" value="CAG8841542.1"/>
    <property type="molecule type" value="Genomic_DNA"/>
</dbReference>
<feature type="compositionally biased region" description="Acidic residues" evidence="1">
    <location>
        <begin position="27"/>
        <end position="52"/>
    </location>
</feature>
<feature type="signal peptide" evidence="2">
    <location>
        <begin position="1"/>
        <end position="24"/>
    </location>
</feature>
<name>A0ABN7WV76_GIGMA</name>
<accession>A0ABN7WV76</accession>
<feature type="region of interest" description="Disordered" evidence="1">
    <location>
        <begin position="26"/>
        <end position="52"/>
    </location>
</feature>
<reference evidence="3 4" key="1">
    <citation type="submission" date="2021-06" db="EMBL/GenBank/DDBJ databases">
        <authorList>
            <person name="Kallberg Y."/>
            <person name="Tangrot J."/>
            <person name="Rosling A."/>
        </authorList>
    </citation>
    <scope>NUCLEOTIDE SEQUENCE [LARGE SCALE GENOMIC DNA]</scope>
    <source>
        <strain evidence="3 4">120-4 pot B 10/14</strain>
    </source>
</reference>
<keyword evidence="2" id="KW-0732">Signal</keyword>
<evidence type="ECO:0000313" key="4">
    <source>
        <dbReference type="Proteomes" id="UP000789901"/>
    </source>
</evidence>
<sequence>LNSFVVNFLMDLDLLLIPIELLQSDNEQSDNEQSDIEQLDTEQSDIEQSDIEQSDIRDCYETSDNYKTTDDEYSMAKELFLLRFPNEAKFSYSKLTTNQSRRLNDELLARSKWKIDQECLCVCSSLYEIYMDQIRQIYVKCILLTKNQVFKNAISKPILKPENRHYTLKLYFKNNPLLKFLKNLEIKELWISISYTNKTNTIPFLVKLAKKGLNGAFESKSTFQELCELMIQIAHYEEYKK</sequence>
<organism evidence="3 4">
    <name type="scientific">Gigaspora margarita</name>
    <dbReference type="NCBI Taxonomy" id="4874"/>
    <lineage>
        <taxon>Eukaryota</taxon>
        <taxon>Fungi</taxon>
        <taxon>Fungi incertae sedis</taxon>
        <taxon>Mucoromycota</taxon>
        <taxon>Glomeromycotina</taxon>
        <taxon>Glomeromycetes</taxon>
        <taxon>Diversisporales</taxon>
        <taxon>Gigasporaceae</taxon>
        <taxon>Gigaspora</taxon>
    </lineage>
</organism>
<comment type="caution">
    <text evidence="3">The sequence shown here is derived from an EMBL/GenBank/DDBJ whole genome shotgun (WGS) entry which is preliminary data.</text>
</comment>
<evidence type="ECO:0000256" key="2">
    <source>
        <dbReference type="SAM" id="SignalP"/>
    </source>
</evidence>
<feature type="non-terminal residue" evidence="3">
    <location>
        <position position="1"/>
    </location>
</feature>
<protein>
    <submittedName>
        <fullName evidence="3">9531_t:CDS:1</fullName>
    </submittedName>
</protein>
<evidence type="ECO:0000313" key="3">
    <source>
        <dbReference type="EMBL" id="CAG8841542.1"/>
    </source>
</evidence>
<feature type="chain" id="PRO_5045744042" evidence="2">
    <location>
        <begin position="25"/>
        <end position="241"/>
    </location>
</feature>
<evidence type="ECO:0000256" key="1">
    <source>
        <dbReference type="SAM" id="MobiDB-lite"/>
    </source>
</evidence>
<keyword evidence="4" id="KW-1185">Reference proteome</keyword>
<gene>
    <name evidence="3" type="ORF">GMARGA_LOCUS35486</name>
</gene>
<proteinExistence type="predicted"/>
<dbReference type="Proteomes" id="UP000789901">
    <property type="component" value="Unassembled WGS sequence"/>
</dbReference>
<feature type="non-terminal residue" evidence="3">
    <location>
        <position position="241"/>
    </location>
</feature>